<organism evidence="3">
    <name type="scientific">Streptomyces sp. NBC_00049</name>
    <dbReference type="NCBI Taxonomy" id="2903617"/>
    <lineage>
        <taxon>Bacteria</taxon>
        <taxon>Bacillati</taxon>
        <taxon>Actinomycetota</taxon>
        <taxon>Actinomycetes</taxon>
        <taxon>Kitasatosporales</taxon>
        <taxon>Streptomycetaceae</taxon>
        <taxon>Streptomyces</taxon>
    </lineage>
</organism>
<reference evidence="3" key="1">
    <citation type="submission" date="2022-10" db="EMBL/GenBank/DDBJ databases">
        <title>The complete genomes of actinobacterial strains from the NBC collection.</title>
        <authorList>
            <person name="Joergensen T.S."/>
            <person name="Alvarez Arevalo M."/>
            <person name="Sterndorff E.B."/>
            <person name="Faurdal D."/>
            <person name="Vuksanovic O."/>
            <person name="Mourched A.-S."/>
            <person name="Charusanti P."/>
            <person name="Shaw S."/>
            <person name="Blin K."/>
            <person name="Weber T."/>
        </authorList>
    </citation>
    <scope>NUCLEOTIDE SEQUENCE</scope>
    <source>
        <strain evidence="3">NBC_00049</strain>
    </source>
</reference>
<gene>
    <name evidence="3" type="ORF">OG327_06030</name>
</gene>
<evidence type="ECO:0000256" key="2">
    <source>
        <dbReference type="SAM" id="Phobius"/>
    </source>
</evidence>
<feature type="transmembrane region" description="Helical" evidence="2">
    <location>
        <begin position="169"/>
        <end position="187"/>
    </location>
</feature>
<protein>
    <submittedName>
        <fullName evidence="3">Uncharacterized protein</fullName>
    </submittedName>
</protein>
<feature type="compositionally biased region" description="Basic residues" evidence="1">
    <location>
        <begin position="233"/>
        <end position="248"/>
    </location>
</feature>
<dbReference type="AlphaFoldDB" id="A0AAU2JLS9"/>
<name>A0AAU2JLS9_9ACTN</name>
<proteinExistence type="predicted"/>
<dbReference type="EMBL" id="CP108264">
    <property type="protein sequence ID" value="WTU72936.1"/>
    <property type="molecule type" value="Genomic_DNA"/>
</dbReference>
<keyword evidence="2" id="KW-0812">Transmembrane</keyword>
<keyword evidence="2" id="KW-0472">Membrane</keyword>
<feature type="transmembrane region" description="Helical" evidence="2">
    <location>
        <begin position="139"/>
        <end position="157"/>
    </location>
</feature>
<keyword evidence="2" id="KW-1133">Transmembrane helix</keyword>
<evidence type="ECO:0000313" key="3">
    <source>
        <dbReference type="EMBL" id="WTU72936.1"/>
    </source>
</evidence>
<sequence>MPVTAALYGLAGVLRYRAAARQRRALDRWAVVLADPYQAVMGRWWPDDAIQAAAARLVLDGLVTVNHRGNLSPSPATSDPARIPGHPLPEALPAALLRRTAPATLGSIGERDAAFAAAFAEFCAARPALLRVGEPARPAVFGLYLVLAEMLFCVAGLMSLQPDGDAEWAAAWAAWTGLIAQVIWFPVHNRARGAGWTADADVAEAARLTHPALAMLEAHDPEALRRLGVSHTRTCRGRNRGRPRHRRTPAGSGAPAPQ</sequence>
<accession>A0AAU2JLS9</accession>
<feature type="region of interest" description="Disordered" evidence="1">
    <location>
        <begin position="229"/>
        <end position="258"/>
    </location>
</feature>
<evidence type="ECO:0000256" key="1">
    <source>
        <dbReference type="SAM" id="MobiDB-lite"/>
    </source>
</evidence>